<sequence length="95" mass="11132">MDLYQLLDDILEDLKKTLNNLPPPKCSRREIFTNCEFMKAIKKEDILSFVKMINGLSNTAMHEKVKEIEQLALRLDIAQTKEFTEGDKMNIMKRN</sequence>
<dbReference type="GO" id="GO:0070176">
    <property type="term" value="C:DRM complex"/>
    <property type="evidence" value="ECO:0007669"/>
    <property type="project" value="InterPro"/>
</dbReference>
<gene>
    <name evidence="1" type="ORF">SteCoe_602</name>
</gene>
<protein>
    <submittedName>
        <fullName evidence="1">Uncharacterized protein</fullName>
    </submittedName>
</protein>
<name>A0A1R2D3P0_9CILI</name>
<dbReference type="Proteomes" id="UP000187209">
    <property type="component" value="Unassembled WGS sequence"/>
</dbReference>
<dbReference type="GO" id="GO:0006355">
    <property type="term" value="P:regulation of DNA-templated transcription"/>
    <property type="evidence" value="ECO:0007669"/>
    <property type="project" value="InterPro"/>
</dbReference>
<comment type="caution">
    <text evidence="1">The sequence shown here is derived from an EMBL/GenBank/DDBJ whole genome shotgun (WGS) entry which is preliminary data.</text>
</comment>
<dbReference type="Pfam" id="PF10044">
    <property type="entry name" value="LIN52"/>
    <property type="match status" value="1"/>
</dbReference>
<evidence type="ECO:0000313" key="1">
    <source>
        <dbReference type="EMBL" id="OMJ95879.1"/>
    </source>
</evidence>
<dbReference type="AlphaFoldDB" id="A0A1R2D3P0"/>
<organism evidence="1 2">
    <name type="scientific">Stentor coeruleus</name>
    <dbReference type="NCBI Taxonomy" id="5963"/>
    <lineage>
        <taxon>Eukaryota</taxon>
        <taxon>Sar</taxon>
        <taxon>Alveolata</taxon>
        <taxon>Ciliophora</taxon>
        <taxon>Postciliodesmatophora</taxon>
        <taxon>Heterotrichea</taxon>
        <taxon>Heterotrichida</taxon>
        <taxon>Stentoridae</taxon>
        <taxon>Stentor</taxon>
    </lineage>
</organism>
<accession>A0A1R2D3P0</accession>
<keyword evidence="2" id="KW-1185">Reference proteome</keyword>
<dbReference type="OrthoDB" id="317532at2759"/>
<dbReference type="EMBL" id="MPUH01000006">
    <property type="protein sequence ID" value="OMJ95879.1"/>
    <property type="molecule type" value="Genomic_DNA"/>
</dbReference>
<dbReference type="InterPro" id="IPR018737">
    <property type="entry name" value="DREAM_LIN52"/>
</dbReference>
<proteinExistence type="predicted"/>
<evidence type="ECO:0000313" key="2">
    <source>
        <dbReference type="Proteomes" id="UP000187209"/>
    </source>
</evidence>
<reference evidence="1 2" key="1">
    <citation type="submission" date="2016-11" db="EMBL/GenBank/DDBJ databases">
        <title>The macronuclear genome of Stentor coeruleus: a giant cell with tiny introns.</title>
        <authorList>
            <person name="Slabodnick M."/>
            <person name="Ruby J.G."/>
            <person name="Reiff S.B."/>
            <person name="Swart E.C."/>
            <person name="Gosai S."/>
            <person name="Prabakaran S."/>
            <person name="Witkowska E."/>
            <person name="Larue G.E."/>
            <person name="Fisher S."/>
            <person name="Freeman R.M."/>
            <person name="Gunawardena J."/>
            <person name="Chu W."/>
            <person name="Stover N.A."/>
            <person name="Gregory B.D."/>
            <person name="Nowacki M."/>
            <person name="Derisi J."/>
            <person name="Roy S.W."/>
            <person name="Marshall W.F."/>
            <person name="Sood P."/>
        </authorList>
    </citation>
    <scope>NUCLEOTIDE SEQUENCE [LARGE SCALE GENOMIC DNA]</scope>
    <source>
        <strain evidence="1">WM001</strain>
    </source>
</reference>